<dbReference type="Pfam" id="PF12389">
    <property type="entry name" value="Peptidase_M73"/>
    <property type="match status" value="1"/>
</dbReference>
<dbReference type="EMBL" id="LBVO01000031">
    <property type="protein sequence ID" value="KKQ89253.1"/>
    <property type="molecule type" value="Genomic_DNA"/>
</dbReference>
<organism evidence="2 3">
    <name type="scientific">Berkelbacteria bacterium GW2011_GWA2_38_9</name>
    <dbReference type="NCBI Taxonomy" id="1618334"/>
    <lineage>
        <taxon>Bacteria</taxon>
        <taxon>Candidatus Berkelbacteria</taxon>
    </lineage>
</organism>
<protein>
    <recommendedName>
        <fullName evidence="4">Camelysin metallo-endopeptidase</fullName>
    </recommendedName>
</protein>
<evidence type="ECO:0000313" key="3">
    <source>
        <dbReference type="Proteomes" id="UP000033934"/>
    </source>
</evidence>
<evidence type="ECO:0000256" key="1">
    <source>
        <dbReference type="SAM" id="Phobius"/>
    </source>
</evidence>
<dbReference type="InterPro" id="IPR022121">
    <property type="entry name" value="Peptidase_M73_camelysin"/>
</dbReference>
<feature type="transmembrane region" description="Helical" evidence="1">
    <location>
        <begin position="7"/>
        <end position="29"/>
    </location>
</feature>
<dbReference type="AlphaFoldDB" id="A0A0G0LB46"/>
<name>A0A0G0LB46_9BACT</name>
<keyword evidence="1" id="KW-0472">Membrane</keyword>
<evidence type="ECO:0008006" key="4">
    <source>
        <dbReference type="Google" id="ProtNLM"/>
    </source>
</evidence>
<keyword evidence="1" id="KW-1133">Transmembrane helix</keyword>
<reference evidence="2 3" key="1">
    <citation type="journal article" date="2015" name="Nature">
        <title>rRNA introns, odd ribosomes, and small enigmatic genomes across a large radiation of phyla.</title>
        <authorList>
            <person name="Brown C.T."/>
            <person name="Hug L.A."/>
            <person name="Thomas B.C."/>
            <person name="Sharon I."/>
            <person name="Castelle C.J."/>
            <person name="Singh A."/>
            <person name="Wilkins M.J."/>
            <person name="Williams K.H."/>
            <person name="Banfield J.F."/>
        </authorList>
    </citation>
    <scope>NUCLEOTIDE SEQUENCE [LARGE SCALE GENOMIC DNA]</scope>
</reference>
<gene>
    <name evidence="2" type="ORF">UT11_C0031G0006</name>
</gene>
<keyword evidence="1" id="KW-0812">Transmembrane</keyword>
<evidence type="ECO:0000313" key="2">
    <source>
        <dbReference type="EMBL" id="KKQ89253.1"/>
    </source>
</evidence>
<proteinExistence type="predicted"/>
<dbReference type="Proteomes" id="UP000033934">
    <property type="component" value="Unassembled WGS sequence"/>
</dbReference>
<comment type="caution">
    <text evidence="2">The sequence shown here is derived from an EMBL/GenBank/DDBJ whole genome shotgun (WGS) entry which is preliminary data.</text>
</comment>
<accession>A0A0G0LB46</accession>
<sequence>MKKGFILLRSIFMIGAIAALMIAASGAIFKDSVEVDENNFASGTIDISANPPDNAISMTNMKPGDSVTSTLTVVNSGTLDFTYDMSAKKDAGISAFYDVLEAKIEQGGATLYQGPLKDLLQLTTGRRQINAGASEDIAITVSLPLTADTSLANKNTKVAFTFDAEQL</sequence>